<gene>
    <name evidence="3" type="ORF">CO704_07580</name>
</gene>
<evidence type="ECO:0000313" key="4">
    <source>
        <dbReference type="Proteomes" id="UP000217979"/>
    </source>
</evidence>
<keyword evidence="3" id="KW-0282">Flagellum</keyword>
<keyword evidence="3" id="KW-0969">Cilium</keyword>
<name>A0A291DW99_9ENTR</name>
<reference evidence="3 4" key="1">
    <citation type="submission" date="2017-09" db="EMBL/GenBank/DDBJ databases">
        <title>FDA dAtabase for Regulatory Grade micrObial Sequences (FDA-ARGOS): Supporting development and validation of Infectious Disease Dx tests.</title>
        <authorList>
            <person name="Minogue T."/>
            <person name="Wolcott M."/>
            <person name="Wasieloski L."/>
            <person name="Aguilar W."/>
            <person name="Moore D."/>
            <person name="Tallon L."/>
            <person name="Sadzewicz L."/>
            <person name="Ott S."/>
            <person name="Zhao X."/>
            <person name="Nagaraj S."/>
            <person name="Vavikolanu K."/>
            <person name="Aluvathingal J."/>
            <person name="Nadendla S."/>
            <person name="Sichtig H."/>
        </authorList>
    </citation>
    <scope>NUCLEOTIDE SEQUENCE [LARGE SCALE GENOMIC DNA]</scope>
    <source>
        <strain evidence="3 4">FDAARGOS_392</strain>
    </source>
</reference>
<proteinExistence type="inferred from homology"/>
<dbReference type="SUPFAM" id="SSF51735">
    <property type="entry name" value="NAD(P)-binding Rossmann-fold domains"/>
    <property type="match status" value="1"/>
</dbReference>
<dbReference type="RefSeq" id="WP_082763216.1">
    <property type="nucleotide sequence ID" value="NZ_CP023525.1"/>
</dbReference>
<dbReference type="GO" id="GO:0016616">
    <property type="term" value="F:oxidoreductase activity, acting on the CH-OH group of donors, NAD or NADP as acceptor"/>
    <property type="evidence" value="ECO:0007669"/>
    <property type="project" value="TreeGrafter"/>
</dbReference>
<comment type="similarity">
    <text evidence="1">Belongs to the short-chain dehydrogenases/reductases (SDR) family.</text>
</comment>
<dbReference type="Gene3D" id="3.40.50.720">
    <property type="entry name" value="NAD(P)-binding Rossmann-like Domain"/>
    <property type="match status" value="1"/>
</dbReference>
<keyword evidence="2" id="KW-0560">Oxidoreductase</keyword>
<dbReference type="InterPro" id="IPR002347">
    <property type="entry name" value="SDR_fam"/>
</dbReference>
<dbReference type="InterPro" id="IPR036291">
    <property type="entry name" value="NAD(P)-bd_dom_sf"/>
</dbReference>
<dbReference type="Pfam" id="PF13561">
    <property type="entry name" value="adh_short_C2"/>
    <property type="match status" value="1"/>
</dbReference>
<dbReference type="AlphaFoldDB" id="A0A291DW99"/>
<evidence type="ECO:0000256" key="2">
    <source>
        <dbReference type="ARBA" id="ARBA00023002"/>
    </source>
</evidence>
<dbReference type="PRINTS" id="PR00081">
    <property type="entry name" value="GDHRDH"/>
</dbReference>
<dbReference type="PANTHER" id="PTHR42760">
    <property type="entry name" value="SHORT-CHAIN DEHYDROGENASES/REDUCTASES FAMILY MEMBER"/>
    <property type="match status" value="1"/>
</dbReference>
<dbReference type="Proteomes" id="UP000217979">
    <property type="component" value="Chromosome"/>
</dbReference>
<dbReference type="EMBL" id="CP023525">
    <property type="protein sequence ID" value="ATF91962.1"/>
    <property type="molecule type" value="Genomic_DNA"/>
</dbReference>
<dbReference type="PROSITE" id="PS51257">
    <property type="entry name" value="PROKAR_LIPOPROTEIN"/>
    <property type="match status" value="1"/>
</dbReference>
<dbReference type="PANTHER" id="PTHR42760:SF133">
    <property type="entry name" value="3-OXOACYL-[ACYL-CARRIER-PROTEIN] REDUCTASE"/>
    <property type="match status" value="1"/>
</dbReference>
<keyword evidence="3" id="KW-0966">Cell projection</keyword>
<evidence type="ECO:0000256" key="1">
    <source>
        <dbReference type="ARBA" id="ARBA00006484"/>
    </source>
</evidence>
<dbReference type="NCBIfam" id="NF006619">
    <property type="entry name" value="PRK09186.1"/>
    <property type="match status" value="1"/>
</dbReference>
<evidence type="ECO:0000313" key="3">
    <source>
        <dbReference type="EMBL" id="ATF91962.1"/>
    </source>
</evidence>
<organism evidence="3 4">
    <name type="scientific">Cedecea neteri</name>
    <dbReference type="NCBI Taxonomy" id="158822"/>
    <lineage>
        <taxon>Bacteria</taxon>
        <taxon>Pseudomonadati</taxon>
        <taxon>Pseudomonadota</taxon>
        <taxon>Gammaproteobacteria</taxon>
        <taxon>Enterobacterales</taxon>
        <taxon>Enterobacteriaceae</taxon>
        <taxon>Cedecea</taxon>
    </lineage>
</organism>
<protein>
    <submittedName>
        <fullName evidence="3">Flagellin modification protein A</fullName>
    </submittedName>
</protein>
<accession>A0A291DW99</accession>
<sequence>MINNKKILILGAGGLLGSCLVTECLKRGGSVIAVDSDIERMNQRLATLGVDLSSDKLEIAALNVTNDSDVKAFFSKLCAIDGVVNATYPRNKSYGAHFFDVTLDGFNDNLSLHLGSTFLLMQQCALYFKQKEKPLSVVNISSVYGVIAPRFEIYENTKMTMPVEYAAIKSALLHLNKYVVAYVKDTRFRINAVSPGGIFDNQPEEFLEAYKAYTNGKGMLEVSGVIGAVLYFLSDESKYVTAQNLIVDDGFHL</sequence>